<organism evidence="2 3">
    <name type="scientific">Fictibacillus arsenicus</name>
    <dbReference type="NCBI Taxonomy" id="255247"/>
    <lineage>
        <taxon>Bacteria</taxon>
        <taxon>Bacillati</taxon>
        <taxon>Bacillota</taxon>
        <taxon>Bacilli</taxon>
        <taxon>Bacillales</taxon>
        <taxon>Fictibacillaceae</taxon>
        <taxon>Fictibacillus</taxon>
    </lineage>
</organism>
<evidence type="ECO:0000313" key="2">
    <source>
        <dbReference type="EMBL" id="OOE14432.1"/>
    </source>
</evidence>
<dbReference type="PROSITE" id="PS51257">
    <property type="entry name" value="PROKAR_LIPOPROTEIN"/>
    <property type="match status" value="1"/>
</dbReference>
<feature type="domain" description="YhfM-like" evidence="1">
    <location>
        <begin position="47"/>
        <end position="138"/>
    </location>
</feature>
<dbReference type="Pfam" id="PF26353">
    <property type="entry name" value="YhfM"/>
    <property type="match status" value="2"/>
</dbReference>
<evidence type="ECO:0000313" key="3">
    <source>
        <dbReference type="Proteomes" id="UP000188597"/>
    </source>
</evidence>
<name>A0A1V3GCJ7_9BACL</name>
<gene>
    <name evidence="2" type="ORF">UN64_04360</name>
</gene>
<evidence type="ECO:0000259" key="1">
    <source>
        <dbReference type="Pfam" id="PF26353"/>
    </source>
</evidence>
<accession>A0A1V3GCJ7</accession>
<dbReference type="AlphaFoldDB" id="A0A1V3GCJ7"/>
<comment type="caution">
    <text evidence="2">The sequence shown here is derived from an EMBL/GenBank/DDBJ whole genome shotgun (WGS) entry which is preliminary data.</text>
</comment>
<feature type="domain" description="YhfM-like" evidence="1">
    <location>
        <begin position="162"/>
        <end position="248"/>
    </location>
</feature>
<dbReference type="Proteomes" id="UP000188597">
    <property type="component" value="Unassembled WGS sequence"/>
</dbReference>
<sequence length="251" mass="28476">MKKSMIFLLITLILITGCSFLDKNNEQKVGSALDKEMGLVSVKLSGGSQAIFKKDNELEAFQNAVNNAKKIEGILDVMKSNYEFDLIFSNGEAQTKSYFLWLDPTRRSGMIMDQEDTHTGYTLKSNDAEKLVEIIKDIKVNLENRNIEGISVSRVGEDMIDIKSPHVKYTQENKIQLQTFVEAITRAKKQNGVVKIGNSDYILDVAFEDQTNSQYMLWLNSERGLIMNNKDTHTLYDLPADVIKDLNSYVK</sequence>
<reference evidence="2 3" key="1">
    <citation type="submission" date="2016-11" db="EMBL/GenBank/DDBJ databases">
        <authorList>
            <person name="Jaros S."/>
            <person name="Januszkiewicz K."/>
            <person name="Wedrychowicz H."/>
        </authorList>
    </citation>
    <scope>NUCLEOTIDE SEQUENCE [LARGE SCALE GENOMIC DNA]</scope>
    <source>
        <strain evidence="2 3">Con a/3</strain>
    </source>
</reference>
<dbReference type="InterPro" id="IPR058780">
    <property type="entry name" value="YhfM-like_dom"/>
</dbReference>
<protein>
    <recommendedName>
        <fullName evidence="1">YhfM-like domain-containing protein</fullName>
    </recommendedName>
</protein>
<proteinExistence type="predicted"/>
<dbReference type="OrthoDB" id="2865555at2"/>
<dbReference type="EMBL" id="MQMF01000001">
    <property type="protein sequence ID" value="OOE14432.1"/>
    <property type="molecule type" value="Genomic_DNA"/>
</dbReference>
<dbReference type="RefSeq" id="WP_077360055.1">
    <property type="nucleotide sequence ID" value="NZ_MQMF01000001.1"/>
</dbReference>